<feature type="chain" id="PRO_5014746773" evidence="1">
    <location>
        <begin position="25"/>
        <end position="134"/>
    </location>
</feature>
<evidence type="ECO:0000256" key="1">
    <source>
        <dbReference type="SAM" id="SignalP"/>
    </source>
</evidence>
<proteinExistence type="predicted"/>
<name>A0A2M3ZQU6_9DIPT</name>
<protein>
    <submittedName>
        <fullName evidence="2">Putative secreted peptide</fullName>
    </submittedName>
</protein>
<reference evidence="2" key="1">
    <citation type="submission" date="2018-01" db="EMBL/GenBank/DDBJ databases">
        <title>An insight into the sialome of Amazonian anophelines.</title>
        <authorList>
            <person name="Ribeiro J.M."/>
            <person name="Scarpassa V."/>
            <person name="Calvo E."/>
        </authorList>
    </citation>
    <scope>NUCLEOTIDE SEQUENCE</scope>
    <source>
        <tissue evidence="2">Salivary glands</tissue>
    </source>
</reference>
<sequence length="134" mass="14477">MLWSFNGASVLVCCCCCCWSAAGGKCGPLPVVSRLAWVAGEFASNRADGTPPASRCRSTSHSNRSRYSTYSVSCSSSFDSSAIRCLCRSRLAFTSCSHASESELCGKRCTHMRWKSLNTLIVYTHTRARAGLTA</sequence>
<keyword evidence="1" id="KW-0732">Signal</keyword>
<accession>A0A2M3ZQU6</accession>
<feature type="signal peptide" evidence="1">
    <location>
        <begin position="1"/>
        <end position="24"/>
    </location>
</feature>
<organism evidence="2">
    <name type="scientific">Anopheles braziliensis</name>
    <dbReference type="NCBI Taxonomy" id="58242"/>
    <lineage>
        <taxon>Eukaryota</taxon>
        <taxon>Metazoa</taxon>
        <taxon>Ecdysozoa</taxon>
        <taxon>Arthropoda</taxon>
        <taxon>Hexapoda</taxon>
        <taxon>Insecta</taxon>
        <taxon>Pterygota</taxon>
        <taxon>Neoptera</taxon>
        <taxon>Endopterygota</taxon>
        <taxon>Diptera</taxon>
        <taxon>Nematocera</taxon>
        <taxon>Culicoidea</taxon>
        <taxon>Culicidae</taxon>
        <taxon>Anophelinae</taxon>
        <taxon>Anopheles</taxon>
    </lineage>
</organism>
<dbReference type="AlphaFoldDB" id="A0A2M3ZQU6"/>
<evidence type="ECO:0000313" key="2">
    <source>
        <dbReference type="EMBL" id="MBW30865.1"/>
    </source>
</evidence>
<dbReference type="EMBL" id="GGFM01010114">
    <property type="protein sequence ID" value="MBW30865.1"/>
    <property type="molecule type" value="Transcribed_RNA"/>
</dbReference>